<name>A0ACB8C455_DERSI</name>
<dbReference type="Proteomes" id="UP000821865">
    <property type="component" value="Chromosome 9"/>
</dbReference>
<dbReference type="EMBL" id="CM023478">
    <property type="protein sequence ID" value="KAH7933618.1"/>
    <property type="molecule type" value="Genomic_DNA"/>
</dbReference>
<proteinExistence type="predicted"/>
<accession>A0ACB8C455</accession>
<comment type="caution">
    <text evidence="1">The sequence shown here is derived from an EMBL/GenBank/DDBJ whole genome shotgun (WGS) entry which is preliminary data.</text>
</comment>
<gene>
    <name evidence="1" type="ORF">HPB49_014377</name>
</gene>
<evidence type="ECO:0000313" key="2">
    <source>
        <dbReference type="Proteomes" id="UP000821865"/>
    </source>
</evidence>
<evidence type="ECO:0000313" key="1">
    <source>
        <dbReference type="EMBL" id="KAH7933618.1"/>
    </source>
</evidence>
<keyword evidence="2" id="KW-1185">Reference proteome</keyword>
<organism evidence="1 2">
    <name type="scientific">Dermacentor silvarum</name>
    <name type="common">Tick</name>
    <dbReference type="NCBI Taxonomy" id="543639"/>
    <lineage>
        <taxon>Eukaryota</taxon>
        <taxon>Metazoa</taxon>
        <taxon>Ecdysozoa</taxon>
        <taxon>Arthropoda</taxon>
        <taxon>Chelicerata</taxon>
        <taxon>Arachnida</taxon>
        <taxon>Acari</taxon>
        <taxon>Parasitiformes</taxon>
        <taxon>Ixodida</taxon>
        <taxon>Ixodoidea</taxon>
        <taxon>Ixodidae</taxon>
        <taxon>Rhipicephalinae</taxon>
        <taxon>Dermacentor</taxon>
    </lineage>
</organism>
<reference evidence="1" key="1">
    <citation type="submission" date="2020-05" db="EMBL/GenBank/DDBJ databases">
        <title>Large-scale comparative analyses of tick genomes elucidate their genetic diversity and vector capacities.</title>
        <authorList>
            <person name="Jia N."/>
            <person name="Wang J."/>
            <person name="Shi W."/>
            <person name="Du L."/>
            <person name="Sun Y."/>
            <person name="Zhan W."/>
            <person name="Jiang J."/>
            <person name="Wang Q."/>
            <person name="Zhang B."/>
            <person name="Ji P."/>
            <person name="Sakyi L.B."/>
            <person name="Cui X."/>
            <person name="Yuan T."/>
            <person name="Jiang B."/>
            <person name="Yang W."/>
            <person name="Lam T.T.-Y."/>
            <person name="Chang Q."/>
            <person name="Ding S."/>
            <person name="Wang X."/>
            <person name="Zhu J."/>
            <person name="Ruan X."/>
            <person name="Zhao L."/>
            <person name="Wei J."/>
            <person name="Que T."/>
            <person name="Du C."/>
            <person name="Cheng J."/>
            <person name="Dai P."/>
            <person name="Han X."/>
            <person name="Huang E."/>
            <person name="Gao Y."/>
            <person name="Liu J."/>
            <person name="Shao H."/>
            <person name="Ye R."/>
            <person name="Li L."/>
            <person name="Wei W."/>
            <person name="Wang X."/>
            <person name="Wang C."/>
            <person name="Yang T."/>
            <person name="Huo Q."/>
            <person name="Li W."/>
            <person name="Guo W."/>
            <person name="Chen H."/>
            <person name="Zhou L."/>
            <person name="Ni X."/>
            <person name="Tian J."/>
            <person name="Zhou Y."/>
            <person name="Sheng Y."/>
            <person name="Liu T."/>
            <person name="Pan Y."/>
            <person name="Xia L."/>
            <person name="Li J."/>
            <person name="Zhao F."/>
            <person name="Cao W."/>
        </authorList>
    </citation>
    <scope>NUCLEOTIDE SEQUENCE</scope>
    <source>
        <strain evidence="1">Dsil-2018</strain>
    </source>
</reference>
<protein>
    <submittedName>
        <fullName evidence="1">Uncharacterized protein</fullName>
    </submittedName>
</protein>
<sequence>MAALVGRSGRFGQIVRYQLKAPLIASCRSAHWNKDWCPKPAPQTEEEFRAAAKKYKMLPEDYKVRSESEGLTWGDYPKIPTIPAGSRDPEEDYDFPHLRRNYGEPIDIYMDAYTLERLDWPRERVPVWKQIAMFLGTVVGFWYLADLFDHPRLRINPDLGPPQLPSDGVVHYTFEPLD</sequence>